<evidence type="ECO:0000256" key="8">
    <source>
        <dbReference type="RuleBase" id="RU003694"/>
    </source>
</evidence>
<dbReference type="SUPFAM" id="SSF52151">
    <property type="entry name" value="FabD/lysophospholipase-like"/>
    <property type="match status" value="1"/>
</dbReference>
<dbReference type="SUPFAM" id="SSF53901">
    <property type="entry name" value="Thiolase-like"/>
    <property type="match status" value="3"/>
</dbReference>
<gene>
    <name evidence="11" type="ORF">PV662_30775</name>
</gene>
<keyword evidence="3" id="KW-0444">Lipid biosynthesis</keyword>
<evidence type="ECO:0000256" key="1">
    <source>
        <dbReference type="ARBA" id="ARBA00005194"/>
    </source>
</evidence>
<keyword evidence="12" id="KW-1185">Reference proteome</keyword>
<dbReference type="Gene3D" id="3.40.366.10">
    <property type="entry name" value="Malonyl-Coenzyme A Acyl Carrier Protein, domain 2"/>
    <property type="match status" value="1"/>
</dbReference>
<dbReference type="SMART" id="SM00827">
    <property type="entry name" value="PKS_AT"/>
    <property type="match status" value="1"/>
</dbReference>
<organism evidence="11 12">
    <name type="scientific">Streptomyces europaeiscabiei</name>
    <dbReference type="NCBI Taxonomy" id="146819"/>
    <lineage>
        <taxon>Bacteria</taxon>
        <taxon>Bacillati</taxon>
        <taxon>Actinomycetota</taxon>
        <taxon>Actinomycetes</taxon>
        <taxon>Kitasatosporales</taxon>
        <taxon>Streptomycetaceae</taxon>
        <taxon>Streptomyces</taxon>
    </lineage>
</organism>
<dbReference type="Pfam" id="PF00109">
    <property type="entry name" value="ketoacyl-synt"/>
    <property type="match status" value="2"/>
</dbReference>
<comment type="similarity">
    <text evidence="2">Belongs to the thioester dehydratase family. FabA subfamily.</text>
</comment>
<dbReference type="Pfam" id="PF02801">
    <property type="entry name" value="Ketoacyl-synt_C"/>
    <property type="match status" value="1"/>
</dbReference>
<dbReference type="PANTHER" id="PTHR43074:SF1">
    <property type="entry name" value="BETA-KETOACYL SYNTHASE FAMILY PROTEIN-RELATED"/>
    <property type="match status" value="1"/>
</dbReference>
<keyword evidence="6" id="KW-0275">Fatty acid biosynthesis</keyword>
<evidence type="ECO:0000256" key="9">
    <source>
        <dbReference type="SAM" id="MobiDB-lite"/>
    </source>
</evidence>
<feature type="compositionally biased region" description="Low complexity" evidence="9">
    <location>
        <begin position="1338"/>
        <end position="1360"/>
    </location>
</feature>
<dbReference type="SUPFAM" id="SSF54637">
    <property type="entry name" value="Thioesterase/thiol ester dehydrase-isomerase"/>
    <property type="match status" value="4"/>
</dbReference>
<evidence type="ECO:0000313" key="12">
    <source>
        <dbReference type="Proteomes" id="UP001271274"/>
    </source>
</evidence>
<feature type="domain" description="Ketosynthase family 3 (KS3)" evidence="10">
    <location>
        <begin position="3"/>
        <end position="420"/>
    </location>
</feature>
<dbReference type="EMBL" id="JARAYU010000013">
    <property type="protein sequence ID" value="MDX3704064.1"/>
    <property type="molecule type" value="Genomic_DNA"/>
</dbReference>
<keyword evidence="7" id="KW-0456">Lyase</keyword>
<dbReference type="PROSITE" id="PS52004">
    <property type="entry name" value="KS3_2"/>
    <property type="match status" value="1"/>
</dbReference>
<dbReference type="InterPro" id="IPR020841">
    <property type="entry name" value="PKS_Beta-ketoAc_synthase_dom"/>
</dbReference>
<dbReference type="InterPro" id="IPR029069">
    <property type="entry name" value="HotDog_dom_sf"/>
</dbReference>
<dbReference type="InterPro" id="IPR016039">
    <property type="entry name" value="Thiolase-like"/>
</dbReference>
<feature type="region of interest" description="Disordered" evidence="9">
    <location>
        <begin position="1270"/>
        <end position="1364"/>
    </location>
</feature>
<feature type="compositionally biased region" description="Basic and acidic residues" evidence="9">
    <location>
        <begin position="719"/>
        <end position="741"/>
    </location>
</feature>
<keyword evidence="4" id="KW-0276">Fatty acid metabolism</keyword>
<reference evidence="11 12" key="1">
    <citation type="journal article" date="2023" name="Microb. Genom.">
        <title>Mesoterricola silvestris gen. nov., sp. nov., Mesoterricola sediminis sp. nov., Geothrix oryzae sp. nov., Geothrix edaphica sp. nov., Geothrix rubra sp. nov., and Geothrix limicola sp. nov., six novel members of Acidobacteriota isolated from soils.</title>
        <authorList>
            <person name="Weisberg A.J."/>
            <person name="Pearce E."/>
            <person name="Kramer C.G."/>
            <person name="Chang J.H."/>
            <person name="Clarke C.R."/>
        </authorList>
    </citation>
    <scope>NUCLEOTIDE SEQUENCE [LARGE SCALE GENOMIC DNA]</scope>
    <source>
        <strain evidence="11 12">ID09-01A</strain>
    </source>
</reference>
<dbReference type="RefSeq" id="WP_319063041.1">
    <property type="nucleotide sequence ID" value="NZ_JARAYT010000014.1"/>
</dbReference>
<evidence type="ECO:0000256" key="7">
    <source>
        <dbReference type="ARBA" id="ARBA00023239"/>
    </source>
</evidence>
<dbReference type="InterPro" id="IPR052568">
    <property type="entry name" value="PKS-FAS_Synthase"/>
</dbReference>
<dbReference type="InterPro" id="IPR014031">
    <property type="entry name" value="Ketoacyl_synth_C"/>
</dbReference>
<dbReference type="InterPro" id="IPR016035">
    <property type="entry name" value="Acyl_Trfase/lysoPLipase"/>
</dbReference>
<keyword evidence="8" id="KW-0808">Transferase</keyword>
<dbReference type="CDD" id="cd00833">
    <property type="entry name" value="PKS"/>
    <property type="match status" value="1"/>
</dbReference>
<dbReference type="InterPro" id="IPR001227">
    <property type="entry name" value="Ac_transferase_dom_sf"/>
</dbReference>
<sequence>MRFEPIAVVGRGCVMPDAPDPDTFWDNVLAGRVSLRDTPADRRGLSDAWALGDPADCTDRTWSRTAGYVTDFTASGPLDPSLDPVFHWTWHGAAAALREAGQERLLHNAGLVLGNLSFPTTGMASYAEHIWLRDQYLASGGPPPDPRNRFMSGLPVQLAARELGLGHGGFALDAACASALYAIGLACRKLQERRADLMVAGGVNRADDLFLQVSFCSLAAMSRSGSSRPFHRDADGLVPGEGAGFVALMRLDDALAAGAPVFGVIRGVGLSNDGRGSGLLVPSEDGQVRAMRQAYEAAGVAPESVGLLECHATGTPVGDAVEVRSAARVFSDAADLPAGSAKSNVGHLITAAGAAGLLKTLGALRAGIRPPTVGADEPLAALSGTPLRLLQEPEEWTGPRRAAVSAFGFGGNNAHLIVDAWTGDDSGAPALPPPPRTVRTPEPVAVVAVGARVGDGRDLRDLREALLRGERRDAARETVEVALDGLRFPPLDLERTHAQQLLVLEAAREAADRTTLPGDRTMVLIGMGCDPEVARYITRWRIPELLAEKANVTGAGYETGAGSETGTGVGAGAGTGVGDGAADLDRVRELRDVVQTAQSASAVVGTMPNVVANRISAQLDLSGPGFTISAEEVSGLAALEVGTRALRAGDADAVLVGAVDLSHEPVHQAALSRLGRDDRTGDAAVVLVLKRLADARAAADTVLALLDPEPTDSPPPADRGQDQRHGQGRDQHQGEDRDQSRGRGGSQGGEDAVARRWTVGDRTQPDVTPDHFDPADLFGRAHAASGLLAVVSAALALHHRAVPRAGAPARPALRPRIAVAGVEPLGGPARQVRLRAADRAPYLTELPRRVHVFSGDSRAEVVRALAEGRESADGPARLALAAAGPEDLADRSESARRWLAGERGDARPDFTAFRDRPVGGEVAFVFSGGSMAYAGMGADLMLAFPDLLAAVEERSGPLHGLVGWAHEGEQSRPGHALDQIWGASVLGQLHARITRTLLRIEPHASLGYSSGESSALASLGAWPDVTGLSAQAWRAELFADGVVGELKVPRRAWRKLGVEGTTWASYQVEEPVERVRAAIGDEPGVHLMVVNTPDSCVFGGEANGCLRVLDRLGTTQALHIPYQVAAHVPELAEIRDTWWRMHHLPTTDVGVRFYTCSTGRWYRASADAAADALTEQALGPIDFGRTVEQAWEDGVRVFVEHGPRSHCAAWIRRVLGHREHVAVSLDAPAGRSIDQLLRATVELVAAGVEADTDALCDRLAAAWPEPRPAGRRLTLPAHPPAIRLPDPDTPPSHEVMQRAPRLPGTPEPSAVPVVARSSRTPAPPGAVGDRARVPLPSPAAAALAPAPARTPAPRVHATPASGTRTHHPAMTAVMAAQHHAISAHRHFLAVQARVHEEFLATRQRAAAHLLAAHLNAVGSPPLPMPPPPPVVTPAATEAPAATQACAVPQAPVATKAPAAADGPHGPVFTRADLERLATGPVSALFGPLFAPQDQYRRQTRMPAPPMLLADRVTGIDAEPGSMGTGTIRTETDVRLDSWYLDPCGRMPAGIMVEAGQADLLLISWLGVDLLNRGERVYRLLGCELTYHGSPPLPGETLRYEIHIDGHGEHGGIRLFFFHYDCYVGDELRLSMRGGQAGFFTDEELARTGGVLWDPQTETPDPALPFDPPPVSVSSTARSFGPGAVRAFTEGRPVDCFGAVWELTRTHIRSPRTGEGRMQLLHEVTEFDPIGGPWGRGYLRAVTPVSPDDWFFEGHFPEDPCMPGTLMFEGCLQAMAFHLAALGCTVDHDGWRFEPAPGSPVPMLCRGQVTPDSSQLTYEVFVSGMSAGPEPELVADVLCTVDGVKAFHARGVRLRLVPDWPLTHWRQLGPAAVQPTGAPVPHRALAGLAGHHEPTTEIAEVQGFRYDYASMLACAWGKPSEAFGAAYAPFDSARRLARLPGPPFHFMSRAVAVEGPAWVPQAGSAVEVEYDVPDEVWYFEQNGFPVMPFGVLMEVVLQASGWLASYVGSALGHDEDLLFRNLDGTGTVLREIRPGTRVLRTRTRLLDIAHSGDMIIETFGVECFADGEPVFSLTTVFGFFPPAAFENQIGLPPTDDERRALERPCDLRVELGPRPAKFFDGPLHLPGPMLLMLDRVTGWWPDGGRAGLGRLRAEKDVDADDWFFKAHFFQDPVQPGSLGVQAMYQLLQFYAVESGLGDGLCRPRFEPVLTGRPVTWKYRGQVTPRNKTITVELEVTETGETERGPYAVAEAWLWADGTRIYHVADLGLGLTEDDG</sequence>
<protein>
    <submittedName>
        <fullName evidence="11">Beta-ketoacyl synthase N-terminal-like domain-containing protein</fullName>
    </submittedName>
</protein>
<dbReference type="SMART" id="SM00825">
    <property type="entry name" value="PKS_KS"/>
    <property type="match status" value="1"/>
</dbReference>
<keyword evidence="5" id="KW-0443">Lipid metabolism</keyword>
<dbReference type="InterPro" id="IPR010083">
    <property type="entry name" value="FabA"/>
</dbReference>
<dbReference type="PANTHER" id="PTHR43074">
    <property type="entry name" value="OMEGA-3 POLYUNSATURATED FATTY ACID SYNTHASE PFAB-RELATED"/>
    <property type="match status" value="1"/>
</dbReference>
<proteinExistence type="inferred from homology"/>
<dbReference type="InterPro" id="IPR014043">
    <property type="entry name" value="Acyl_transferase_dom"/>
</dbReference>
<dbReference type="InterPro" id="IPR014030">
    <property type="entry name" value="Ketoacyl_synth_N"/>
</dbReference>
<feature type="region of interest" description="Disordered" evidence="9">
    <location>
        <begin position="705"/>
        <end position="768"/>
    </location>
</feature>
<accession>A0ABU4NMT8</accession>
<dbReference type="Proteomes" id="UP001271274">
    <property type="component" value="Unassembled WGS sequence"/>
</dbReference>
<dbReference type="InterPro" id="IPR013114">
    <property type="entry name" value="FabA_FabZ"/>
</dbReference>
<name>A0ABU4NMT8_9ACTN</name>
<comment type="similarity">
    <text evidence="8">Belongs to the thiolase-like superfamily. Beta-ketoacyl-ACP synthases family.</text>
</comment>
<evidence type="ECO:0000256" key="2">
    <source>
        <dbReference type="ARBA" id="ARBA00006714"/>
    </source>
</evidence>
<dbReference type="Gene3D" id="3.30.70.250">
    <property type="entry name" value="Malonyl-CoA ACP transacylase, ACP-binding"/>
    <property type="match status" value="1"/>
</dbReference>
<evidence type="ECO:0000259" key="10">
    <source>
        <dbReference type="PROSITE" id="PS52004"/>
    </source>
</evidence>
<dbReference type="Pfam" id="PF07977">
    <property type="entry name" value="FabA"/>
    <property type="match status" value="3"/>
</dbReference>
<dbReference type="CDD" id="cd01287">
    <property type="entry name" value="FabA"/>
    <property type="match status" value="2"/>
</dbReference>
<evidence type="ECO:0000256" key="5">
    <source>
        <dbReference type="ARBA" id="ARBA00023098"/>
    </source>
</evidence>
<comment type="pathway">
    <text evidence="1">Lipid metabolism; fatty acid biosynthesis.</text>
</comment>
<evidence type="ECO:0000256" key="3">
    <source>
        <dbReference type="ARBA" id="ARBA00022516"/>
    </source>
</evidence>
<dbReference type="Gene3D" id="3.10.129.10">
    <property type="entry name" value="Hotdog Thioesterase"/>
    <property type="match status" value="4"/>
</dbReference>
<dbReference type="Gene3D" id="3.40.47.10">
    <property type="match status" value="2"/>
</dbReference>
<comment type="caution">
    <text evidence="11">The sequence shown here is derived from an EMBL/GenBank/DDBJ whole genome shotgun (WGS) entry which is preliminary data.</text>
</comment>
<evidence type="ECO:0000256" key="4">
    <source>
        <dbReference type="ARBA" id="ARBA00022832"/>
    </source>
</evidence>
<evidence type="ECO:0000256" key="6">
    <source>
        <dbReference type="ARBA" id="ARBA00023160"/>
    </source>
</evidence>
<evidence type="ECO:0000313" key="11">
    <source>
        <dbReference type="EMBL" id="MDX3704064.1"/>
    </source>
</evidence>